<dbReference type="Proteomes" id="UP000492821">
    <property type="component" value="Unassembled WGS sequence"/>
</dbReference>
<evidence type="ECO:0000313" key="3">
    <source>
        <dbReference type="WBParaSite" id="Pan_g9919.t1"/>
    </source>
</evidence>
<sequence length="334" mass="37587">MLNRRFDSNMDCFLPHADVSDSAYGSVATSPPATNVNYVSCQAYVQILFVEDDKWTPGVSGALIAYRTKNEFDPDMELYLSFFSGPRQRFLIKVSEIQKITKAHPNLIVIVHGKTTMGFNFAIEHVNRVDIFMAVLKPDMSPSVLAAKLKKAAENVSEEMKKHAAKIKNSFSNEPHDGNQVHLWLSESKQFLTRTLGNQKDTKQADRQRRLSDPTIYPKPISPSSVTIHDPTSPVKKKKPTKTEEMPKRSHSQSPPILKKTRSSSTTSGGSVVRRGSSKKRVTFSPVVQEWHLEQLQSFGATLPLRKRPEDMDKQSDIAATDVRTLISLWDSKF</sequence>
<evidence type="ECO:0000313" key="2">
    <source>
        <dbReference type="Proteomes" id="UP000492821"/>
    </source>
</evidence>
<dbReference type="AlphaFoldDB" id="A0A7E4WDV4"/>
<name>A0A7E4WDV4_PANRE</name>
<organism evidence="2 3">
    <name type="scientific">Panagrellus redivivus</name>
    <name type="common">Microworm</name>
    <dbReference type="NCBI Taxonomy" id="6233"/>
    <lineage>
        <taxon>Eukaryota</taxon>
        <taxon>Metazoa</taxon>
        <taxon>Ecdysozoa</taxon>
        <taxon>Nematoda</taxon>
        <taxon>Chromadorea</taxon>
        <taxon>Rhabditida</taxon>
        <taxon>Tylenchina</taxon>
        <taxon>Panagrolaimomorpha</taxon>
        <taxon>Panagrolaimoidea</taxon>
        <taxon>Panagrolaimidae</taxon>
        <taxon>Panagrellus</taxon>
    </lineage>
</organism>
<reference evidence="3" key="2">
    <citation type="submission" date="2020-10" db="UniProtKB">
        <authorList>
            <consortium name="WormBaseParasite"/>
        </authorList>
    </citation>
    <scope>IDENTIFICATION</scope>
</reference>
<accession>A0A7E4WDV4</accession>
<feature type="compositionally biased region" description="Basic and acidic residues" evidence="1">
    <location>
        <begin position="200"/>
        <end position="212"/>
    </location>
</feature>
<proteinExistence type="predicted"/>
<feature type="compositionally biased region" description="Low complexity" evidence="1">
    <location>
        <begin position="263"/>
        <end position="275"/>
    </location>
</feature>
<reference evidence="2" key="1">
    <citation type="journal article" date="2013" name="Genetics">
        <title>The draft genome and transcriptome of Panagrellus redivivus are shaped by the harsh demands of a free-living lifestyle.</title>
        <authorList>
            <person name="Srinivasan J."/>
            <person name="Dillman A.R."/>
            <person name="Macchietto M.G."/>
            <person name="Heikkinen L."/>
            <person name="Lakso M."/>
            <person name="Fracchia K.M."/>
            <person name="Antoshechkin I."/>
            <person name="Mortazavi A."/>
            <person name="Wong G."/>
            <person name="Sternberg P.W."/>
        </authorList>
    </citation>
    <scope>NUCLEOTIDE SEQUENCE [LARGE SCALE GENOMIC DNA]</scope>
    <source>
        <strain evidence="2">MT8872</strain>
    </source>
</reference>
<protein>
    <submittedName>
        <fullName evidence="3">Response regulatory domain-containing protein</fullName>
    </submittedName>
</protein>
<keyword evidence="2" id="KW-1185">Reference proteome</keyword>
<feature type="region of interest" description="Disordered" evidence="1">
    <location>
        <begin position="195"/>
        <end position="279"/>
    </location>
</feature>
<evidence type="ECO:0000256" key="1">
    <source>
        <dbReference type="SAM" id="MobiDB-lite"/>
    </source>
</evidence>
<dbReference type="WBParaSite" id="Pan_g9919.t1">
    <property type="protein sequence ID" value="Pan_g9919.t1"/>
    <property type="gene ID" value="Pan_g9919"/>
</dbReference>